<dbReference type="RefSeq" id="WP_036185554.1">
    <property type="nucleotide sequence ID" value="NZ_JMQN01000018.1"/>
</dbReference>
<dbReference type="eggNOG" id="COG1638">
    <property type="taxonomic scope" value="Bacteria"/>
</dbReference>
<dbReference type="NCBIfam" id="NF037995">
    <property type="entry name" value="TRAP_S1"/>
    <property type="match status" value="1"/>
</dbReference>
<feature type="signal peptide" evidence="2">
    <location>
        <begin position="1"/>
        <end position="24"/>
    </location>
</feature>
<evidence type="ECO:0008006" key="5">
    <source>
        <dbReference type="Google" id="ProtNLM"/>
    </source>
</evidence>
<dbReference type="PANTHER" id="PTHR33376:SF15">
    <property type="entry name" value="BLL6794 PROTEIN"/>
    <property type="match status" value="1"/>
</dbReference>
<dbReference type="GO" id="GO:0055085">
    <property type="term" value="P:transmembrane transport"/>
    <property type="evidence" value="ECO:0007669"/>
    <property type="project" value="InterPro"/>
</dbReference>
<organism evidence="3 4">
    <name type="scientific">Marinobacterium lacunae</name>
    <dbReference type="NCBI Taxonomy" id="1232683"/>
    <lineage>
        <taxon>Bacteria</taxon>
        <taxon>Pseudomonadati</taxon>
        <taxon>Pseudomonadota</taxon>
        <taxon>Gammaproteobacteria</taxon>
        <taxon>Oceanospirillales</taxon>
        <taxon>Oceanospirillaceae</taxon>
        <taxon>Marinobacterium</taxon>
    </lineage>
</organism>
<dbReference type="STRING" id="1232683.ADIMK_1394"/>
<gene>
    <name evidence="3" type="ORF">ADIMK_1394</name>
</gene>
<evidence type="ECO:0000313" key="3">
    <source>
        <dbReference type="EMBL" id="KEA64148.1"/>
    </source>
</evidence>
<dbReference type="Pfam" id="PF03480">
    <property type="entry name" value="DctP"/>
    <property type="match status" value="1"/>
</dbReference>
<dbReference type="Gene3D" id="3.40.190.170">
    <property type="entry name" value="Bacterial extracellular solute-binding protein, family 7"/>
    <property type="match status" value="1"/>
</dbReference>
<dbReference type="EMBL" id="JMQN01000018">
    <property type="protein sequence ID" value="KEA64148.1"/>
    <property type="molecule type" value="Genomic_DNA"/>
</dbReference>
<dbReference type="PANTHER" id="PTHR33376">
    <property type="match status" value="1"/>
</dbReference>
<accession>A0A081G043</accession>
<dbReference type="AlphaFoldDB" id="A0A081G043"/>
<keyword evidence="4" id="KW-1185">Reference proteome</keyword>
<dbReference type="InterPro" id="IPR038404">
    <property type="entry name" value="TRAP_DctP_sf"/>
</dbReference>
<evidence type="ECO:0000313" key="4">
    <source>
        <dbReference type="Proteomes" id="UP000028252"/>
    </source>
</evidence>
<dbReference type="InterPro" id="IPR018389">
    <property type="entry name" value="DctP_fam"/>
</dbReference>
<proteinExistence type="predicted"/>
<dbReference type="CDD" id="cd13665">
    <property type="entry name" value="PBP2_TRAP_Dctp3_4"/>
    <property type="match status" value="1"/>
</dbReference>
<dbReference type="OrthoDB" id="9177965at2"/>
<dbReference type="Proteomes" id="UP000028252">
    <property type="component" value="Unassembled WGS sequence"/>
</dbReference>
<protein>
    <recommendedName>
        <fullName evidence="5">TRAP-type C4-dicarboxylate transport system, periplasmic component</fullName>
    </recommendedName>
</protein>
<dbReference type="PATRIC" id="fig|1232683.4.peg.1373"/>
<evidence type="ECO:0000256" key="2">
    <source>
        <dbReference type="SAM" id="SignalP"/>
    </source>
</evidence>
<evidence type="ECO:0000256" key="1">
    <source>
        <dbReference type="ARBA" id="ARBA00022729"/>
    </source>
</evidence>
<comment type="caution">
    <text evidence="3">The sequence shown here is derived from an EMBL/GenBank/DDBJ whole genome shotgun (WGS) entry which is preliminary data.</text>
</comment>
<feature type="chain" id="PRO_5001757439" description="TRAP-type C4-dicarboxylate transport system, periplasmic component" evidence="2">
    <location>
        <begin position="25"/>
        <end position="340"/>
    </location>
</feature>
<name>A0A081G043_9GAMM</name>
<sequence length="340" mass="36915">MSNAFKKAALGAALALSVAAQAQAADVTLRMSHFFPSVSAQHKEIFQAWADQVKEASQGRIDVQIYPGATLSKPPAQYDAVVNGIADMTATIQAYTANRFPLTQLVELPGVVKSAEQGSCVVQSLYEEGLLDSEYKDTHPLFMFTHGQGHFHMKEKTINEPSDLANLRIRRPSAVVAKLLEGLNAAPVGMPAPDSYQSLQRGVIDGVTLPWEGAKVFRLNELTTTHTEVGGLYSLAFTMTMNKRVYDGLPDDLKKVIDDASGMTWSKKAGEVFDALDKAGREDALAAGQTIVTIEGGAQNPAWKPVLDEATESYIQELEDKGLPARKVYARTLELSDQCQ</sequence>
<keyword evidence="1 2" id="KW-0732">Signal</keyword>
<reference evidence="3 4" key="1">
    <citation type="submission" date="2014-04" db="EMBL/GenBank/DDBJ databases">
        <title>Marinobacterium kochiensis sp. nov., isolated from sediment sample collected from Kochi backwaters in Kerala, India.</title>
        <authorList>
            <person name="Singh A."/>
            <person name="Pinnaka A.K."/>
        </authorList>
    </citation>
    <scope>NUCLEOTIDE SEQUENCE [LARGE SCALE GENOMIC DNA]</scope>
    <source>
        <strain evidence="3 4">AK27</strain>
    </source>
</reference>